<proteinExistence type="predicted"/>
<dbReference type="InterPro" id="IPR051534">
    <property type="entry name" value="CBASS_pafABC_assoc_protein"/>
</dbReference>
<evidence type="ECO:0000313" key="3">
    <source>
        <dbReference type="EMBL" id="PUE55679.1"/>
    </source>
</evidence>
<feature type="domain" description="WYL" evidence="1">
    <location>
        <begin position="142"/>
        <end position="208"/>
    </location>
</feature>
<name>A0A315EEV6_9BURK</name>
<dbReference type="InterPro" id="IPR026881">
    <property type="entry name" value="WYL_dom"/>
</dbReference>
<evidence type="ECO:0000259" key="2">
    <source>
        <dbReference type="Pfam" id="PF25583"/>
    </source>
</evidence>
<dbReference type="PROSITE" id="PS52050">
    <property type="entry name" value="WYL"/>
    <property type="match status" value="1"/>
</dbReference>
<evidence type="ECO:0000313" key="4">
    <source>
        <dbReference type="Proteomes" id="UP000250790"/>
    </source>
</evidence>
<sequence length="320" mass="36720">MSEIDRLYQYKTLLSGRRAMSREDIMAKLEISLATFKRDIAKLRDQLHTPIVFDRDLGGYRLEQTESTELPGMWFSQDEMLALMTIQSMIVQLEPSLLGPKLKPFQKRLDDMLASQGLDAATLTQRVRAVHAGKRRLPLTSFETLAKATLERKQVQVEHINRQNGETVLRDVSPQQLVHYRDNWYVDAWCHLRGGLRSFSVDAITRATLLDKASKDIDLIAMRQQLDGGYGIFGGTPKAWAQLRFSKARAAWVKHEIWHPEQKSLRMADGRYELVIPYADERELLGDILRFGADVEVLAPARLREQVQAEIQKMGQLYGR</sequence>
<feature type="domain" description="WCX" evidence="2">
    <location>
        <begin position="240"/>
        <end position="314"/>
    </location>
</feature>
<organism evidence="3 4">
    <name type="scientific">Limnohabitans parvus II-B4</name>
    <dbReference type="NCBI Taxonomy" id="1293052"/>
    <lineage>
        <taxon>Bacteria</taxon>
        <taxon>Pseudomonadati</taxon>
        <taxon>Pseudomonadota</taxon>
        <taxon>Betaproteobacteria</taxon>
        <taxon>Burkholderiales</taxon>
        <taxon>Comamonadaceae</taxon>
        <taxon>Limnohabitans</taxon>
    </lineage>
</organism>
<evidence type="ECO:0000259" key="1">
    <source>
        <dbReference type="Pfam" id="PF13280"/>
    </source>
</evidence>
<protein>
    <submittedName>
        <fullName evidence="3">Uncharacterized protein</fullName>
    </submittedName>
</protein>
<dbReference type="InterPro" id="IPR057727">
    <property type="entry name" value="WCX_dom"/>
</dbReference>
<gene>
    <name evidence="3" type="ORF">B9Z37_03815</name>
</gene>
<dbReference type="Proteomes" id="UP000250790">
    <property type="component" value="Unassembled WGS sequence"/>
</dbReference>
<reference evidence="3 4" key="1">
    <citation type="submission" date="2017-04" db="EMBL/GenBank/DDBJ databases">
        <title>Unexpected and diverse lifestyles within the genus Limnohabitans.</title>
        <authorList>
            <person name="Kasalicky V."/>
            <person name="Mehrshad M."/>
            <person name="Andrei S.-A."/>
            <person name="Salcher M."/>
            <person name="Kratochvilova H."/>
            <person name="Simek K."/>
            <person name="Ghai R."/>
        </authorList>
    </citation>
    <scope>NUCLEOTIDE SEQUENCE [LARGE SCALE GENOMIC DNA]</scope>
    <source>
        <strain evidence="3 4">II-B4</strain>
    </source>
</reference>
<dbReference type="PANTHER" id="PTHR34580:SF3">
    <property type="entry name" value="PROTEIN PAFB"/>
    <property type="match status" value="1"/>
</dbReference>
<accession>A0A315EEV6</accession>
<keyword evidence="4" id="KW-1185">Reference proteome</keyword>
<dbReference type="PANTHER" id="PTHR34580">
    <property type="match status" value="1"/>
</dbReference>
<dbReference type="OrthoDB" id="8555652at2"/>
<dbReference type="RefSeq" id="WP_108311669.1">
    <property type="nucleotide sequence ID" value="NZ_NESN01000001.1"/>
</dbReference>
<comment type="caution">
    <text evidence="3">The sequence shown here is derived from an EMBL/GenBank/DDBJ whole genome shotgun (WGS) entry which is preliminary data.</text>
</comment>
<dbReference type="AlphaFoldDB" id="A0A315EEV6"/>
<dbReference type="Pfam" id="PF25583">
    <property type="entry name" value="WCX"/>
    <property type="match status" value="1"/>
</dbReference>
<dbReference type="Pfam" id="PF13280">
    <property type="entry name" value="WYL"/>
    <property type="match status" value="1"/>
</dbReference>
<dbReference type="EMBL" id="NESN01000001">
    <property type="protein sequence ID" value="PUE55679.1"/>
    <property type="molecule type" value="Genomic_DNA"/>
</dbReference>